<keyword evidence="3" id="KW-0611">Plant defense</keyword>
<keyword evidence="1" id="KW-0433">Leucine-rich repeat</keyword>
<protein>
    <submittedName>
        <fullName evidence="7">Disease resistance protein (CC-NBS-LRR class) family</fullName>
    </submittedName>
</protein>
<dbReference type="Gene3D" id="3.40.50.300">
    <property type="entry name" value="P-loop containing nucleotide triphosphate hydrolases"/>
    <property type="match status" value="1"/>
</dbReference>
<dbReference type="InterPro" id="IPR003591">
    <property type="entry name" value="Leu-rich_rpt_typical-subtyp"/>
</dbReference>
<evidence type="ECO:0000259" key="4">
    <source>
        <dbReference type="Pfam" id="PF00931"/>
    </source>
</evidence>
<dbReference type="PROSITE" id="PS51450">
    <property type="entry name" value="LRR"/>
    <property type="match status" value="1"/>
</dbReference>
<dbReference type="Gene3D" id="1.10.8.430">
    <property type="entry name" value="Helical domain of apoptotic protease-activating factors"/>
    <property type="match status" value="1"/>
</dbReference>
<comment type="caution">
    <text evidence="7">The sequence shown here is derived from an EMBL/GenBank/DDBJ whole genome shotgun (WGS) entry which is preliminary data.</text>
</comment>
<feature type="domain" description="R13L1/DRL21-like LRR repeat region" evidence="6">
    <location>
        <begin position="584"/>
        <end position="710"/>
    </location>
</feature>
<dbReference type="SUPFAM" id="SSF52058">
    <property type="entry name" value="L domain-like"/>
    <property type="match status" value="1"/>
</dbReference>
<dbReference type="SUPFAM" id="SSF52540">
    <property type="entry name" value="P-loop containing nucleoside triphosphate hydrolases"/>
    <property type="match status" value="1"/>
</dbReference>
<dbReference type="PANTHER" id="PTHR36766:SF40">
    <property type="entry name" value="DISEASE RESISTANCE PROTEIN RGA3"/>
    <property type="match status" value="1"/>
</dbReference>
<proteinExistence type="predicted"/>
<dbReference type="InterPro" id="IPR001611">
    <property type="entry name" value="Leu-rich_rpt"/>
</dbReference>
<dbReference type="InterPro" id="IPR042197">
    <property type="entry name" value="Apaf_helical"/>
</dbReference>
<feature type="domain" description="Disease resistance protein winged helix" evidence="5">
    <location>
        <begin position="235"/>
        <end position="305"/>
    </location>
</feature>
<evidence type="ECO:0000313" key="8">
    <source>
        <dbReference type="Proteomes" id="UP001140206"/>
    </source>
</evidence>
<dbReference type="SMART" id="SM00369">
    <property type="entry name" value="LRR_TYP"/>
    <property type="match status" value="3"/>
</dbReference>
<evidence type="ECO:0000256" key="2">
    <source>
        <dbReference type="ARBA" id="ARBA00022737"/>
    </source>
</evidence>
<dbReference type="AlphaFoldDB" id="A0AAV8CF65"/>
<dbReference type="PRINTS" id="PR00364">
    <property type="entry name" value="DISEASERSIST"/>
</dbReference>
<organism evidence="7 8">
    <name type="scientific">Rhynchospora pubera</name>
    <dbReference type="NCBI Taxonomy" id="906938"/>
    <lineage>
        <taxon>Eukaryota</taxon>
        <taxon>Viridiplantae</taxon>
        <taxon>Streptophyta</taxon>
        <taxon>Embryophyta</taxon>
        <taxon>Tracheophyta</taxon>
        <taxon>Spermatophyta</taxon>
        <taxon>Magnoliopsida</taxon>
        <taxon>Liliopsida</taxon>
        <taxon>Poales</taxon>
        <taxon>Cyperaceae</taxon>
        <taxon>Cyperoideae</taxon>
        <taxon>Rhynchosporeae</taxon>
        <taxon>Rhynchospora</taxon>
    </lineage>
</organism>
<dbReference type="InterPro" id="IPR056789">
    <property type="entry name" value="LRR_R13L1-DRL21"/>
</dbReference>
<dbReference type="GO" id="GO:0042742">
    <property type="term" value="P:defense response to bacterium"/>
    <property type="evidence" value="ECO:0007669"/>
    <property type="project" value="UniProtKB-ARBA"/>
</dbReference>
<dbReference type="GO" id="GO:0043531">
    <property type="term" value="F:ADP binding"/>
    <property type="evidence" value="ECO:0007669"/>
    <property type="project" value="InterPro"/>
</dbReference>
<evidence type="ECO:0000259" key="5">
    <source>
        <dbReference type="Pfam" id="PF23559"/>
    </source>
</evidence>
<dbReference type="InterPro" id="IPR027417">
    <property type="entry name" value="P-loop_NTPase"/>
</dbReference>
<dbReference type="InterPro" id="IPR002182">
    <property type="entry name" value="NB-ARC"/>
</dbReference>
<dbReference type="EMBL" id="JAMFTS010000005">
    <property type="protein sequence ID" value="KAJ4753132.1"/>
    <property type="molecule type" value="Genomic_DNA"/>
</dbReference>
<dbReference type="Gene3D" id="1.10.10.10">
    <property type="entry name" value="Winged helix-like DNA-binding domain superfamily/Winged helix DNA-binding domain"/>
    <property type="match status" value="1"/>
</dbReference>
<keyword evidence="2" id="KW-0677">Repeat</keyword>
<feature type="domain" description="NB-ARC" evidence="4">
    <location>
        <begin position="2"/>
        <end position="149"/>
    </location>
</feature>
<dbReference type="InterPro" id="IPR036388">
    <property type="entry name" value="WH-like_DNA-bd_sf"/>
</dbReference>
<dbReference type="PANTHER" id="PTHR36766">
    <property type="entry name" value="PLANT BROAD-SPECTRUM MILDEW RESISTANCE PROTEIN RPW8"/>
    <property type="match status" value="1"/>
</dbReference>
<evidence type="ECO:0000313" key="7">
    <source>
        <dbReference type="EMBL" id="KAJ4753132.1"/>
    </source>
</evidence>
<dbReference type="FunFam" id="1.10.10.10:FF:000322">
    <property type="entry name" value="Probable disease resistance protein At1g63360"/>
    <property type="match status" value="1"/>
</dbReference>
<reference evidence="7" key="1">
    <citation type="submission" date="2022-08" db="EMBL/GenBank/DDBJ databases">
        <authorList>
            <person name="Marques A."/>
        </authorList>
    </citation>
    <scope>NUCLEOTIDE SEQUENCE</scope>
    <source>
        <strain evidence="7">RhyPub2mFocal</strain>
        <tissue evidence="7">Leaves</tissue>
    </source>
</reference>
<dbReference type="InterPro" id="IPR032675">
    <property type="entry name" value="LRR_dom_sf"/>
</dbReference>
<name>A0AAV8CF65_9POAL</name>
<evidence type="ECO:0000256" key="3">
    <source>
        <dbReference type="ARBA" id="ARBA00022821"/>
    </source>
</evidence>
<dbReference type="Pfam" id="PF23559">
    <property type="entry name" value="WHD_DRP"/>
    <property type="match status" value="1"/>
</dbReference>
<accession>A0AAV8CF65</accession>
<evidence type="ECO:0000259" key="6">
    <source>
        <dbReference type="Pfam" id="PF25019"/>
    </source>
</evidence>
<keyword evidence="8" id="KW-1185">Reference proteome</keyword>
<gene>
    <name evidence="7" type="ORF">LUZ62_087537</name>
</gene>
<dbReference type="Proteomes" id="UP001140206">
    <property type="component" value="Chromosome 5"/>
</dbReference>
<sequence length="813" mass="93714">MILPIVGVGGLGKTTLAQLVYNDERFRQHFDRFGWIWVFNDFDVKRFTKAILESVTEYSSNNTELSLLQGELKKELASKRVFLVLDDVWDDQHSHWQSLMVPFFSPKRVSILVTTRNQSVALTTQTISHVKLGALPDEQCWKIFQHYALSGFPNIIKHQDLLELGRRIINKSSGLPLAVKSIATLLRYENEERWEVILQSEIWGEDPKNEAFSALRISYICLPEHLKSCLLFCSMFPKGYFYEENELINLWIAQNYVVSRGKMSMEEIGSEFIRELRQRSFLDLAYSVSSSNNQTYKIHDVVHDLLCLISKGAHRELHVDSPVHTTDDICYHLLVEGRSNLIDMHFMPKQLTMLRTLILRYRQMQALNDKNGHLVLPNIKRLRALEIFVRSEYYSLIPIGQMKHLRHLVLYNYNGDLEPICQLFHLRSILLSNCLLKELPKGFGNLVNLKSLSLSRCGIKSLPESFSLHSKLEKLGIWFCHKLEILPKNLGKLVNLRELRIDECPLQALPESMCELSNLKSLTLDCSDNHLKVPEAIGNLLNLQELSINAQIDYLPPSFNKLYNNCRSTRLHHVVVGESGGVGWLRNFENFKGTLCFENLSNLVDLDEVWQNILVAMHNLEGLVLGWDSHVYVIKEPSMRDKNVLFVSITRSSDRLPSEQMSLSILESLKPHRNLKQLALSSLCASLQTINLHFCYNLCSLSFGNLSALRNFRLWGPKGLSSLPEDSFPPQLEKLDIYNGYNLISMPVLLRLVSLVELRISSCYKLRPFVMESDHDTKSWLPPTFCSVEIQDFPLLKDWCLQQGIHYEESWSY</sequence>
<evidence type="ECO:0000256" key="1">
    <source>
        <dbReference type="ARBA" id="ARBA00022614"/>
    </source>
</evidence>
<dbReference type="InterPro" id="IPR058922">
    <property type="entry name" value="WHD_DRP"/>
</dbReference>
<dbReference type="Gene3D" id="3.80.10.10">
    <property type="entry name" value="Ribonuclease Inhibitor"/>
    <property type="match status" value="2"/>
</dbReference>
<dbReference type="Pfam" id="PF00931">
    <property type="entry name" value="NB-ARC"/>
    <property type="match status" value="1"/>
</dbReference>
<dbReference type="Pfam" id="PF25019">
    <property type="entry name" value="LRR_R13L1-DRL21"/>
    <property type="match status" value="1"/>
</dbReference>
<dbReference type="GO" id="GO:0002758">
    <property type="term" value="P:innate immune response-activating signaling pathway"/>
    <property type="evidence" value="ECO:0007669"/>
    <property type="project" value="UniProtKB-ARBA"/>
</dbReference>
<dbReference type="GO" id="GO:0009626">
    <property type="term" value="P:plant-type hypersensitive response"/>
    <property type="evidence" value="ECO:0007669"/>
    <property type="project" value="UniProtKB-ARBA"/>
</dbReference>